<feature type="domain" description="Lipoyl-binding" evidence="5">
    <location>
        <begin position="2"/>
        <end position="77"/>
    </location>
</feature>
<gene>
    <name evidence="7" type="ORF">NG54_05090</name>
</gene>
<keyword evidence="4" id="KW-0012">Acyltransferase</keyword>
<dbReference type="Pfam" id="PF02817">
    <property type="entry name" value="E3_binding"/>
    <property type="match status" value="1"/>
</dbReference>
<dbReference type="FunFam" id="3.30.559.10:FF:000040">
    <property type="entry name" value="Dihydrolipoamide acetyltransferase component of pyruvate dehydrogenase complex"/>
    <property type="match status" value="1"/>
</dbReference>
<dbReference type="CDD" id="cd06849">
    <property type="entry name" value="lipoyl_domain"/>
    <property type="match status" value="1"/>
</dbReference>
<sequence>MATEVIMPKLGMAMKVGTVSQWNKTEGEPVQKGDLIATISSEKIEMDLEAPENGTVLKISVPEGEEVPPGTIIGYIGKENENVSISHSSENPQEQQNVSKVEEVNVNKPAAETVRVQTASQQKRVKISPVARKMAKKAGLDITHIQGSGPGGRIVKIDVLQAIEQTKAAPTAIVQEEPQVVAANHTVAAEEGKKVPVTGMRKVIATRMFDSLQNSAQLTITMKADVTELKALKNQLKDTVAKVFEHKLTITDYVARAVTLALLQHPQMNSTFKDGSIYTYDHVHLGMAVALEKGLVVPVIRNADSLSLTALSKQIKEAADRAKTGQLANEDIQGSTFTISSLGGYDVEFFTPVLNPPEAGILGVGTITDVPTYIGGKLERRSILPLSLTFDHRVLDGAPAAAFLQTVKQYLEEPITILL</sequence>
<proteinExistence type="inferred from homology"/>
<dbReference type="RefSeq" id="WP_035353711.1">
    <property type="nucleotide sequence ID" value="NZ_JRUN01000010.1"/>
</dbReference>
<evidence type="ECO:0000259" key="5">
    <source>
        <dbReference type="PROSITE" id="PS50968"/>
    </source>
</evidence>
<dbReference type="AlphaFoldDB" id="A0A0A6VF84"/>
<accession>A0A0A6VF84</accession>
<evidence type="ECO:0000256" key="3">
    <source>
        <dbReference type="ARBA" id="ARBA00022823"/>
    </source>
</evidence>
<comment type="similarity">
    <text evidence="2 4">Belongs to the 2-oxoacid dehydrogenase family.</text>
</comment>
<evidence type="ECO:0000256" key="1">
    <source>
        <dbReference type="ARBA" id="ARBA00001938"/>
    </source>
</evidence>
<dbReference type="Gene3D" id="4.10.320.10">
    <property type="entry name" value="E3-binding domain"/>
    <property type="match status" value="1"/>
</dbReference>
<evidence type="ECO:0000313" key="7">
    <source>
        <dbReference type="EMBL" id="KHD86128.1"/>
    </source>
</evidence>
<comment type="caution">
    <text evidence="7">The sequence shown here is derived from an EMBL/GenBank/DDBJ whole genome shotgun (WGS) entry which is preliminary data.</text>
</comment>
<dbReference type="STRING" id="363870.NG54_05090"/>
<organism evidence="7 8">
    <name type="scientific">Heyndrickxia ginsengihumi</name>
    <dbReference type="NCBI Taxonomy" id="363870"/>
    <lineage>
        <taxon>Bacteria</taxon>
        <taxon>Bacillati</taxon>
        <taxon>Bacillota</taxon>
        <taxon>Bacilli</taxon>
        <taxon>Bacillales</taxon>
        <taxon>Bacillaceae</taxon>
        <taxon>Heyndrickxia</taxon>
    </lineage>
</organism>
<dbReference type="PROSITE" id="PS50968">
    <property type="entry name" value="BIOTINYL_LIPOYL"/>
    <property type="match status" value="1"/>
</dbReference>
<reference evidence="7 8" key="1">
    <citation type="submission" date="2014-10" db="EMBL/GenBank/DDBJ databases">
        <title>Draft genome of phytase producing Bacillus ginsengihumi strain M2.11.</title>
        <authorList>
            <person name="Toymentseva A."/>
            <person name="Boulygina E.A."/>
            <person name="Kazakov S.V."/>
            <person name="Kayumov I."/>
            <person name="Suleimanova A.D."/>
            <person name="Mardanova A.M."/>
            <person name="Maria S.N."/>
            <person name="Sergey M.Y."/>
            <person name="Sharipova M.R."/>
        </authorList>
    </citation>
    <scope>NUCLEOTIDE SEQUENCE [LARGE SCALE GENOMIC DNA]</scope>
    <source>
        <strain evidence="7 8">M2.11</strain>
    </source>
</reference>
<dbReference type="InterPro" id="IPR011053">
    <property type="entry name" value="Single_hybrid_motif"/>
</dbReference>
<dbReference type="GO" id="GO:0006086">
    <property type="term" value="P:pyruvate decarboxylation to acetyl-CoA"/>
    <property type="evidence" value="ECO:0007669"/>
    <property type="project" value="InterPro"/>
</dbReference>
<comment type="cofactor">
    <cofactor evidence="1 4">
        <name>(R)-lipoate</name>
        <dbReference type="ChEBI" id="CHEBI:83088"/>
    </cofactor>
</comment>
<protein>
    <recommendedName>
        <fullName evidence="4">Dihydrolipoamide acetyltransferase component of pyruvate dehydrogenase complex</fullName>
        <ecNumber evidence="4">2.3.1.-</ecNumber>
    </recommendedName>
</protein>
<dbReference type="Gene3D" id="3.30.559.10">
    <property type="entry name" value="Chloramphenicol acetyltransferase-like domain"/>
    <property type="match status" value="1"/>
</dbReference>
<dbReference type="SUPFAM" id="SSF47005">
    <property type="entry name" value="Peripheral subunit-binding domain of 2-oxo acid dehydrogenase complex"/>
    <property type="match status" value="1"/>
</dbReference>
<dbReference type="PANTHER" id="PTHR23151:SF90">
    <property type="entry name" value="DIHYDROLIPOYLLYSINE-RESIDUE ACETYLTRANSFERASE COMPONENT OF PYRUVATE DEHYDROGENASE COMPLEX, MITOCHONDRIAL-RELATED"/>
    <property type="match status" value="1"/>
</dbReference>
<feature type="domain" description="Peripheral subunit-binding (PSBD)" evidence="6">
    <location>
        <begin position="126"/>
        <end position="163"/>
    </location>
</feature>
<dbReference type="SUPFAM" id="SSF51230">
    <property type="entry name" value="Single hybrid motif"/>
    <property type="match status" value="1"/>
</dbReference>
<evidence type="ECO:0000256" key="4">
    <source>
        <dbReference type="RuleBase" id="RU003423"/>
    </source>
</evidence>
<dbReference type="InterPro" id="IPR036625">
    <property type="entry name" value="E3-bd_dom_sf"/>
</dbReference>
<dbReference type="InterPro" id="IPR004167">
    <property type="entry name" value="PSBD"/>
</dbReference>
<dbReference type="EMBL" id="JRUN01000010">
    <property type="protein sequence ID" value="KHD86128.1"/>
    <property type="molecule type" value="Genomic_DNA"/>
</dbReference>
<dbReference type="EC" id="2.3.1.-" evidence="4"/>
<dbReference type="InterPro" id="IPR001078">
    <property type="entry name" value="2-oxoacid_DH_actylTfrase"/>
</dbReference>
<dbReference type="Proteomes" id="UP000030588">
    <property type="component" value="Unassembled WGS sequence"/>
</dbReference>
<dbReference type="PROSITE" id="PS51826">
    <property type="entry name" value="PSBD"/>
    <property type="match status" value="1"/>
</dbReference>
<evidence type="ECO:0000256" key="2">
    <source>
        <dbReference type="ARBA" id="ARBA00007317"/>
    </source>
</evidence>
<keyword evidence="4" id="KW-0808">Transferase</keyword>
<dbReference type="InterPro" id="IPR000089">
    <property type="entry name" value="Biotin_lipoyl"/>
</dbReference>
<dbReference type="GO" id="GO:0016746">
    <property type="term" value="F:acyltransferase activity"/>
    <property type="evidence" value="ECO:0007669"/>
    <property type="project" value="UniProtKB-KW"/>
</dbReference>
<dbReference type="InterPro" id="IPR023213">
    <property type="entry name" value="CAT-like_dom_sf"/>
</dbReference>
<evidence type="ECO:0000259" key="6">
    <source>
        <dbReference type="PROSITE" id="PS51826"/>
    </source>
</evidence>
<dbReference type="Gene3D" id="2.40.50.100">
    <property type="match status" value="1"/>
</dbReference>
<name>A0A0A6VF84_9BACI</name>
<dbReference type="InterPro" id="IPR045257">
    <property type="entry name" value="E2/Pdx1"/>
</dbReference>
<keyword evidence="3 4" id="KW-0450">Lipoyl</keyword>
<evidence type="ECO:0000313" key="8">
    <source>
        <dbReference type="Proteomes" id="UP000030588"/>
    </source>
</evidence>
<dbReference type="OrthoDB" id="9805770at2"/>
<dbReference type="SUPFAM" id="SSF52777">
    <property type="entry name" value="CoA-dependent acyltransferases"/>
    <property type="match status" value="1"/>
</dbReference>
<dbReference type="Pfam" id="PF00198">
    <property type="entry name" value="2-oxoacid_dh"/>
    <property type="match status" value="1"/>
</dbReference>
<dbReference type="Pfam" id="PF00364">
    <property type="entry name" value="Biotin_lipoyl"/>
    <property type="match status" value="1"/>
</dbReference>
<dbReference type="PANTHER" id="PTHR23151">
    <property type="entry name" value="DIHYDROLIPOAMIDE ACETYL/SUCCINYL-TRANSFERASE-RELATED"/>
    <property type="match status" value="1"/>
</dbReference>
<dbReference type="GO" id="GO:0045254">
    <property type="term" value="C:pyruvate dehydrogenase complex"/>
    <property type="evidence" value="ECO:0007669"/>
    <property type="project" value="InterPro"/>
</dbReference>